<gene>
    <name evidence="1" type="ORF">FHS74_000304</name>
</gene>
<reference evidence="1 2" key="1">
    <citation type="submission" date="2020-08" db="EMBL/GenBank/DDBJ databases">
        <title>Genomic Encyclopedia of Type Strains, Phase IV (KMG-IV): sequencing the most valuable type-strain genomes for metagenomic binning, comparative biology and taxonomic classification.</title>
        <authorList>
            <person name="Goeker M."/>
        </authorList>
    </citation>
    <scope>NUCLEOTIDE SEQUENCE [LARGE SCALE GENOMIC DNA]</scope>
    <source>
        <strain evidence="1 2">DSM 22198</strain>
    </source>
</reference>
<dbReference type="PANTHER" id="PTHR12558">
    <property type="entry name" value="CELL DIVISION CYCLE 16,23,27"/>
    <property type="match status" value="1"/>
</dbReference>
<dbReference type="EMBL" id="JACIIZ010000001">
    <property type="protein sequence ID" value="MBB6249771.1"/>
    <property type="molecule type" value="Genomic_DNA"/>
</dbReference>
<dbReference type="InterPro" id="IPR019734">
    <property type="entry name" value="TPR_rpt"/>
</dbReference>
<dbReference type="AlphaFoldDB" id="A0A7X0AW65"/>
<keyword evidence="2" id="KW-1185">Reference proteome</keyword>
<proteinExistence type="predicted"/>
<dbReference type="RefSeq" id="WP_246462847.1">
    <property type="nucleotide sequence ID" value="NZ_JACIIZ010000001.1"/>
</dbReference>
<organism evidence="1 2">
    <name type="scientific">Nitrospirillum iridis</name>
    <dbReference type="NCBI Taxonomy" id="765888"/>
    <lineage>
        <taxon>Bacteria</taxon>
        <taxon>Pseudomonadati</taxon>
        <taxon>Pseudomonadota</taxon>
        <taxon>Alphaproteobacteria</taxon>
        <taxon>Rhodospirillales</taxon>
        <taxon>Azospirillaceae</taxon>
        <taxon>Nitrospirillum</taxon>
    </lineage>
</organism>
<dbReference type="Gene3D" id="1.25.40.10">
    <property type="entry name" value="Tetratricopeptide repeat domain"/>
    <property type="match status" value="4"/>
</dbReference>
<sequence>MACGGSAWAAKAPEQPAGPDPLSAFVAGKVAQGAGDWTAAADFLALSLKSDPDDLTLLRRAVLINVGLGRTKVALPLAKRLVAAKDGNPVALTLLAADAVAAGDEAAALQAIDALPKDGLGTFMRPLVTAWVKARKGDWPAAKAALEPLVAQPSFRAMAALHAALIEDLAGHEDAARTWYAQAGDGGQVLRVAMLRANFEMRAGHPDQAQAAVAAILQADPRGPMGDAARAALARPHPARMVATATEGLAEALFDVAAAINQEKVAEVALLYTRLALHLDPSLAPARMLAGETLSELDRDGEAVAEYNAVVTELGMKVGEKADAGLLWAARLRQADALARLKRTPEAATILKAMAAERPDRSDALVRLGDLLRADNKLAEALTAYNQAIDRLGGHANGGDWFLYYARATVQDQMGHWPEAESDLLRALQLQPNQPGVLNYLGYAWSERGVKLDQARQLLEQAVKLRPNDGAIVDSLGWAKYRAGDVGGAVDLLERAAELKSRDPAINDHLGDAYWASGRRLEAHYQWQRAVRENPEDTLKAALEEKLKRDPAAAR</sequence>
<dbReference type="Proteomes" id="UP000539175">
    <property type="component" value="Unassembled WGS sequence"/>
</dbReference>
<dbReference type="InterPro" id="IPR011990">
    <property type="entry name" value="TPR-like_helical_dom_sf"/>
</dbReference>
<name>A0A7X0AW65_9PROT</name>
<protein>
    <submittedName>
        <fullName evidence="1">Tetratricopeptide (TPR) repeat protein</fullName>
    </submittedName>
</protein>
<evidence type="ECO:0000313" key="2">
    <source>
        <dbReference type="Proteomes" id="UP000539175"/>
    </source>
</evidence>
<dbReference type="SMART" id="SM00028">
    <property type="entry name" value="TPR"/>
    <property type="match status" value="6"/>
</dbReference>
<evidence type="ECO:0000313" key="1">
    <source>
        <dbReference type="EMBL" id="MBB6249771.1"/>
    </source>
</evidence>
<accession>A0A7X0AW65</accession>
<dbReference type="SUPFAM" id="SSF48452">
    <property type="entry name" value="TPR-like"/>
    <property type="match status" value="3"/>
</dbReference>
<dbReference type="Pfam" id="PF13432">
    <property type="entry name" value="TPR_16"/>
    <property type="match status" value="2"/>
</dbReference>
<dbReference type="PANTHER" id="PTHR12558:SF13">
    <property type="entry name" value="CELL DIVISION CYCLE PROTEIN 27 HOMOLOG"/>
    <property type="match status" value="1"/>
</dbReference>
<comment type="caution">
    <text evidence="1">The sequence shown here is derived from an EMBL/GenBank/DDBJ whole genome shotgun (WGS) entry which is preliminary data.</text>
</comment>